<dbReference type="InterPro" id="IPR002177">
    <property type="entry name" value="DPS_DNA-bd"/>
</dbReference>
<dbReference type="PIRSF" id="PIRSF005900">
    <property type="entry name" value="Dps"/>
    <property type="match status" value="1"/>
</dbReference>
<feature type="domain" description="Ferritin/DPS" evidence="3">
    <location>
        <begin position="5"/>
        <end position="145"/>
    </location>
</feature>
<dbReference type="CDD" id="cd01043">
    <property type="entry name" value="DPS"/>
    <property type="match status" value="1"/>
</dbReference>
<dbReference type="PANTHER" id="PTHR42932">
    <property type="entry name" value="GENERAL STRESS PROTEIN 20U"/>
    <property type="match status" value="1"/>
</dbReference>
<comment type="caution">
    <text evidence="4">The sequence shown here is derived from an EMBL/GenBank/DDBJ whole genome shotgun (WGS) entry which is preliminary data.</text>
</comment>
<dbReference type="Gene3D" id="1.20.1260.10">
    <property type="match status" value="1"/>
</dbReference>
<dbReference type="PROSITE" id="PS00819">
    <property type="entry name" value="DPS_2"/>
    <property type="match status" value="1"/>
</dbReference>
<dbReference type="RefSeq" id="WP_060917423.1">
    <property type="nucleotide sequence ID" value="NZ_KQ960022.1"/>
</dbReference>
<dbReference type="OrthoDB" id="9797023at2"/>
<dbReference type="PATRIC" id="fig|157687.3.peg.479"/>
<sequence length="145" mass="16598">MSKTIEKLNLYLANLNVLYRKVQNYHWNIVGAGFFSVHAKLEEYYDTLNEQIDDVAERILSIGGRPLGTLKDYLAVTTIKEAENKEISIADAVADVKKEFEAMLKLVKEVKETADSENDYGTSAMVDEYISTYEKDLWMLNAYLK</sequence>
<gene>
    <name evidence="4" type="ORF">HMPREF3180_00478</name>
</gene>
<name>A0A134ANR1_9FUSO</name>
<protein>
    <submittedName>
        <fullName evidence="4">Putative DNA protection during starvation protein 1</fullName>
    </submittedName>
</protein>
<evidence type="ECO:0000256" key="1">
    <source>
        <dbReference type="ARBA" id="ARBA00009497"/>
    </source>
</evidence>
<dbReference type="InterPro" id="IPR008331">
    <property type="entry name" value="Ferritin_DPS_dom"/>
</dbReference>
<dbReference type="GO" id="GO:0008199">
    <property type="term" value="F:ferric iron binding"/>
    <property type="evidence" value="ECO:0007669"/>
    <property type="project" value="InterPro"/>
</dbReference>
<dbReference type="InterPro" id="IPR023188">
    <property type="entry name" value="DPS_DNA-bd_CS"/>
</dbReference>
<comment type="similarity">
    <text evidence="1 2">Belongs to the Dps family.</text>
</comment>
<accession>A0A134ANR1</accession>
<dbReference type="STRING" id="157687.HMPREF3180_00478"/>
<dbReference type="PANTHER" id="PTHR42932:SF1">
    <property type="entry name" value="GENERAL STRESS PROTEIN 20U"/>
    <property type="match status" value="1"/>
</dbReference>
<dbReference type="InterPro" id="IPR009078">
    <property type="entry name" value="Ferritin-like_SF"/>
</dbReference>
<dbReference type="InterPro" id="IPR012347">
    <property type="entry name" value="Ferritin-like"/>
</dbReference>
<proteinExistence type="inferred from homology"/>
<evidence type="ECO:0000313" key="5">
    <source>
        <dbReference type="Proteomes" id="UP000070483"/>
    </source>
</evidence>
<dbReference type="Proteomes" id="UP000070483">
    <property type="component" value="Unassembled WGS sequence"/>
</dbReference>
<reference evidence="5" key="1">
    <citation type="submission" date="2016-01" db="EMBL/GenBank/DDBJ databases">
        <authorList>
            <person name="Mitreva M."/>
            <person name="Pepin K.H."/>
            <person name="Mihindukulasuriya K.A."/>
            <person name="Fulton R."/>
            <person name="Fronick C."/>
            <person name="O'Laughlin M."/>
            <person name="Miner T."/>
            <person name="Herter B."/>
            <person name="Rosa B.A."/>
            <person name="Cordes M."/>
            <person name="Tomlinson C."/>
            <person name="Wollam A."/>
            <person name="Palsikar V.B."/>
            <person name="Mardis E.R."/>
            <person name="Wilson R.K."/>
        </authorList>
    </citation>
    <scope>NUCLEOTIDE SEQUENCE [LARGE SCALE GENOMIC DNA]</scope>
    <source>
        <strain evidence="5">KA00185</strain>
    </source>
</reference>
<evidence type="ECO:0000256" key="2">
    <source>
        <dbReference type="RuleBase" id="RU003875"/>
    </source>
</evidence>
<dbReference type="PRINTS" id="PR01346">
    <property type="entry name" value="HELNAPAPROT"/>
</dbReference>
<evidence type="ECO:0000259" key="3">
    <source>
        <dbReference type="Pfam" id="PF00210"/>
    </source>
</evidence>
<dbReference type="SUPFAM" id="SSF47240">
    <property type="entry name" value="Ferritin-like"/>
    <property type="match status" value="1"/>
</dbReference>
<dbReference type="GO" id="GO:0016722">
    <property type="term" value="F:oxidoreductase activity, acting on metal ions"/>
    <property type="evidence" value="ECO:0007669"/>
    <property type="project" value="InterPro"/>
</dbReference>
<dbReference type="EMBL" id="LSDD01000030">
    <property type="protein sequence ID" value="KXB69230.1"/>
    <property type="molecule type" value="Genomic_DNA"/>
</dbReference>
<dbReference type="PROSITE" id="PS00818">
    <property type="entry name" value="DPS_1"/>
    <property type="match status" value="1"/>
</dbReference>
<dbReference type="AlphaFoldDB" id="A0A134ANR1"/>
<dbReference type="Pfam" id="PF00210">
    <property type="entry name" value="Ferritin"/>
    <property type="match status" value="1"/>
</dbReference>
<evidence type="ECO:0000313" key="4">
    <source>
        <dbReference type="EMBL" id="KXB69230.1"/>
    </source>
</evidence>
<organism evidence="4 5">
    <name type="scientific">Leptotrichia wadei</name>
    <dbReference type="NCBI Taxonomy" id="157687"/>
    <lineage>
        <taxon>Bacteria</taxon>
        <taxon>Fusobacteriati</taxon>
        <taxon>Fusobacteriota</taxon>
        <taxon>Fusobacteriia</taxon>
        <taxon>Fusobacteriales</taxon>
        <taxon>Leptotrichiaceae</taxon>
        <taxon>Leptotrichia</taxon>
    </lineage>
</organism>
<keyword evidence="5" id="KW-1185">Reference proteome</keyword>